<dbReference type="InterPro" id="IPR044876">
    <property type="entry name" value="HRDC_dom_sf"/>
</dbReference>
<gene>
    <name evidence="21" type="ORF">DFR46_2064</name>
</gene>
<evidence type="ECO:0000313" key="22">
    <source>
        <dbReference type="Proteomes" id="UP000256310"/>
    </source>
</evidence>
<dbReference type="CDD" id="cd17920">
    <property type="entry name" value="DEXHc_RecQ"/>
    <property type="match status" value="1"/>
</dbReference>
<keyword evidence="7" id="KW-0378">Hydrolase</keyword>
<keyword evidence="17" id="KW-0175">Coiled coil</keyword>
<evidence type="ECO:0000259" key="18">
    <source>
        <dbReference type="PROSITE" id="PS50967"/>
    </source>
</evidence>
<evidence type="ECO:0000256" key="16">
    <source>
        <dbReference type="NCBIfam" id="TIGR01389"/>
    </source>
</evidence>
<dbReference type="Pfam" id="PF00270">
    <property type="entry name" value="DEAD"/>
    <property type="match status" value="1"/>
</dbReference>
<dbReference type="PROSITE" id="PS51192">
    <property type="entry name" value="HELICASE_ATP_BIND_1"/>
    <property type="match status" value="1"/>
</dbReference>
<evidence type="ECO:0000256" key="4">
    <source>
        <dbReference type="ARBA" id="ARBA00022723"/>
    </source>
</evidence>
<evidence type="ECO:0000256" key="7">
    <source>
        <dbReference type="ARBA" id="ARBA00022801"/>
    </source>
</evidence>
<keyword evidence="4" id="KW-0479">Metal-binding</keyword>
<evidence type="ECO:0000256" key="13">
    <source>
        <dbReference type="ARBA" id="ARBA00023204"/>
    </source>
</evidence>
<name>A0A3D9FGT6_9SPHN</name>
<dbReference type="PANTHER" id="PTHR13710">
    <property type="entry name" value="DNA HELICASE RECQ FAMILY MEMBER"/>
    <property type="match status" value="1"/>
</dbReference>
<dbReference type="InterPro" id="IPR018982">
    <property type="entry name" value="RQC_domain"/>
</dbReference>
<comment type="catalytic activity">
    <reaction evidence="15">
        <text>Couples ATP hydrolysis with the unwinding of duplex DNA by translocating in the 3'-5' direction.</text>
        <dbReference type="EC" id="5.6.2.4"/>
    </reaction>
</comment>
<dbReference type="GO" id="GO:0005524">
    <property type="term" value="F:ATP binding"/>
    <property type="evidence" value="ECO:0007669"/>
    <property type="project" value="UniProtKB-KW"/>
</dbReference>
<dbReference type="SMART" id="SM00341">
    <property type="entry name" value="HRDC"/>
    <property type="match status" value="1"/>
</dbReference>
<dbReference type="GO" id="GO:0016787">
    <property type="term" value="F:hydrolase activity"/>
    <property type="evidence" value="ECO:0007669"/>
    <property type="project" value="UniProtKB-KW"/>
</dbReference>
<feature type="coiled-coil region" evidence="17">
    <location>
        <begin position="344"/>
        <end position="371"/>
    </location>
</feature>
<dbReference type="Pfam" id="PF00271">
    <property type="entry name" value="Helicase_C"/>
    <property type="match status" value="1"/>
</dbReference>
<keyword evidence="11" id="KW-0238">DNA-binding</keyword>
<dbReference type="GO" id="GO:0043138">
    <property type="term" value="F:3'-5' DNA helicase activity"/>
    <property type="evidence" value="ECO:0007669"/>
    <property type="project" value="UniProtKB-EC"/>
</dbReference>
<dbReference type="GO" id="GO:0043590">
    <property type="term" value="C:bacterial nucleoid"/>
    <property type="evidence" value="ECO:0007669"/>
    <property type="project" value="TreeGrafter"/>
</dbReference>
<dbReference type="InterPro" id="IPR011545">
    <property type="entry name" value="DEAD/DEAH_box_helicase_dom"/>
</dbReference>
<dbReference type="SUPFAM" id="SSF47819">
    <property type="entry name" value="HRDC-like"/>
    <property type="match status" value="1"/>
</dbReference>
<comment type="cofactor">
    <cofactor evidence="2">
        <name>Zn(2+)</name>
        <dbReference type="ChEBI" id="CHEBI:29105"/>
    </cofactor>
</comment>
<organism evidence="21 22">
    <name type="scientific">Parasphingopyxis lamellibrachiae</name>
    <dbReference type="NCBI Taxonomy" id="680125"/>
    <lineage>
        <taxon>Bacteria</taxon>
        <taxon>Pseudomonadati</taxon>
        <taxon>Pseudomonadota</taxon>
        <taxon>Alphaproteobacteria</taxon>
        <taxon>Sphingomonadales</taxon>
        <taxon>Sphingomonadaceae</taxon>
        <taxon>Parasphingopyxis</taxon>
    </lineage>
</organism>
<dbReference type="PROSITE" id="PS50967">
    <property type="entry name" value="HRDC"/>
    <property type="match status" value="1"/>
</dbReference>
<keyword evidence="9" id="KW-0862">Zinc</keyword>
<dbReference type="GO" id="GO:0009432">
    <property type="term" value="P:SOS response"/>
    <property type="evidence" value="ECO:0007669"/>
    <property type="project" value="UniProtKB-UniRule"/>
</dbReference>
<dbReference type="SMART" id="SM00490">
    <property type="entry name" value="HELICc"/>
    <property type="match status" value="1"/>
</dbReference>
<dbReference type="GO" id="GO:0006310">
    <property type="term" value="P:DNA recombination"/>
    <property type="evidence" value="ECO:0007669"/>
    <property type="project" value="UniProtKB-UniRule"/>
</dbReference>
<comment type="caution">
    <text evidence="21">The sequence shown here is derived from an EMBL/GenBank/DDBJ whole genome shotgun (WGS) entry which is preliminary data.</text>
</comment>
<evidence type="ECO:0000256" key="3">
    <source>
        <dbReference type="ARBA" id="ARBA00005446"/>
    </source>
</evidence>
<dbReference type="GO" id="GO:0003677">
    <property type="term" value="F:DNA binding"/>
    <property type="evidence" value="ECO:0007669"/>
    <property type="project" value="UniProtKB-KW"/>
</dbReference>
<keyword evidence="6" id="KW-0227">DNA damage</keyword>
<dbReference type="InterPro" id="IPR006293">
    <property type="entry name" value="DNA_helicase_ATP-dep_RecQ_bac"/>
</dbReference>
<dbReference type="Gene3D" id="1.10.150.80">
    <property type="entry name" value="HRDC domain"/>
    <property type="match status" value="1"/>
</dbReference>
<dbReference type="InterPro" id="IPR032284">
    <property type="entry name" value="RecQ_Zn-bd"/>
</dbReference>
<dbReference type="PROSITE" id="PS51194">
    <property type="entry name" value="HELICASE_CTER"/>
    <property type="match status" value="1"/>
</dbReference>
<dbReference type="GO" id="GO:0006260">
    <property type="term" value="P:DNA replication"/>
    <property type="evidence" value="ECO:0007669"/>
    <property type="project" value="InterPro"/>
</dbReference>
<dbReference type="Pfam" id="PF09382">
    <property type="entry name" value="RQC"/>
    <property type="match status" value="1"/>
</dbReference>
<dbReference type="InterPro" id="IPR004589">
    <property type="entry name" value="DNA_helicase_ATP-dep_RecQ"/>
</dbReference>
<keyword evidence="22" id="KW-1185">Reference proteome</keyword>
<evidence type="ECO:0000256" key="15">
    <source>
        <dbReference type="ARBA" id="ARBA00034617"/>
    </source>
</evidence>
<dbReference type="AlphaFoldDB" id="A0A3D9FGT6"/>
<dbReference type="PANTHER" id="PTHR13710:SF105">
    <property type="entry name" value="ATP-DEPENDENT DNA HELICASE Q1"/>
    <property type="match status" value="1"/>
</dbReference>
<keyword evidence="8 21" id="KW-0347">Helicase</keyword>
<feature type="domain" description="Helicase C-terminal" evidence="20">
    <location>
        <begin position="229"/>
        <end position="374"/>
    </location>
</feature>
<dbReference type="GO" id="GO:0006281">
    <property type="term" value="P:DNA repair"/>
    <property type="evidence" value="ECO:0007669"/>
    <property type="project" value="UniProtKB-KW"/>
</dbReference>
<evidence type="ECO:0000256" key="10">
    <source>
        <dbReference type="ARBA" id="ARBA00022840"/>
    </source>
</evidence>
<evidence type="ECO:0000256" key="11">
    <source>
        <dbReference type="ARBA" id="ARBA00023125"/>
    </source>
</evidence>
<dbReference type="SMART" id="SM00956">
    <property type="entry name" value="RQC"/>
    <property type="match status" value="1"/>
</dbReference>
<evidence type="ECO:0000259" key="20">
    <source>
        <dbReference type="PROSITE" id="PS51194"/>
    </source>
</evidence>
<dbReference type="InterPro" id="IPR036388">
    <property type="entry name" value="WH-like_DNA-bd_sf"/>
</dbReference>
<dbReference type="InterPro" id="IPR010997">
    <property type="entry name" value="HRDC-like_sf"/>
</dbReference>
<evidence type="ECO:0000313" key="21">
    <source>
        <dbReference type="EMBL" id="RED17030.1"/>
    </source>
</evidence>
<proteinExistence type="inferred from homology"/>
<evidence type="ECO:0000256" key="17">
    <source>
        <dbReference type="SAM" id="Coils"/>
    </source>
</evidence>
<dbReference type="Gene3D" id="1.10.10.10">
    <property type="entry name" value="Winged helix-like DNA-binding domain superfamily/Winged helix DNA-binding domain"/>
    <property type="match status" value="1"/>
</dbReference>
<dbReference type="InterPro" id="IPR014001">
    <property type="entry name" value="Helicase_ATP-bd"/>
</dbReference>
<keyword evidence="5" id="KW-0547">Nucleotide-binding</keyword>
<dbReference type="Proteomes" id="UP000256310">
    <property type="component" value="Unassembled WGS sequence"/>
</dbReference>
<keyword evidence="13" id="KW-0234">DNA repair</keyword>
<keyword evidence="10" id="KW-0067">ATP-binding</keyword>
<dbReference type="InterPro" id="IPR001650">
    <property type="entry name" value="Helicase_C-like"/>
</dbReference>
<dbReference type="NCBIfam" id="TIGR00614">
    <property type="entry name" value="recQ_fam"/>
    <property type="match status" value="1"/>
</dbReference>
<dbReference type="FunFam" id="3.40.50.300:FF:001389">
    <property type="entry name" value="ATP-dependent DNA helicase RecQ"/>
    <property type="match status" value="1"/>
</dbReference>
<evidence type="ECO:0000256" key="6">
    <source>
        <dbReference type="ARBA" id="ARBA00022763"/>
    </source>
</evidence>
<evidence type="ECO:0000256" key="2">
    <source>
        <dbReference type="ARBA" id="ARBA00001947"/>
    </source>
</evidence>
<feature type="domain" description="Helicase ATP-binding" evidence="19">
    <location>
        <begin position="39"/>
        <end position="205"/>
    </location>
</feature>
<comment type="cofactor">
    <cofactor evidence="1">
        <name>Mg(2+)</name>
        <dbReference type="ChEBI" id="CHEBI:18420"/>
    </cofactor>
</comment>
<dbReference type="EMBL" id="QRDP01000004">
    <property type="protein sequence ID" value="RED17030.1"/>
    <property type="molecule type" value="Genomic_DNA"/>
</dbReference>
<evidence type="ECO:0000256" key="14">
    <source>
        <dbReference type="ARBA" id="ARBA00023235"/>
    </source>
</evidence>
<dbReference type="SMART" id="SM00487">
    <property type="entry name" value="DEXDc"/>
    <property type="match status" value="1"/>
</dbReference>
<evidence type="ECO:0000256" key="9">
    <source>
        <dbReference type="ARBA" id="ARBA00022833"/>
    </source>
</evidence>
<evidence type="ECO:0000256" key="12">
    <source>
        <dbReference type="ARBA" id="ARBA00023172"/>
    </source>
</evidence>
<dbReference type="GO" id="GO:0009378">
    <property type="term" value="F:four-way junction helicase activity"/>
    <property type="evidence" value="ECO:0007669"/>
    <property type="project" value="TreeGrafter"/>
</dbReference>
<accession>A0A3D9FGT6</accession>
<protein>
    <recommendedName>
        <fullName evidence="16">DNA helicase RecQ</fullName>
        <ecNumber evidence="16">5.6.2.4</ecNumber>
    </recommendedName>
</protein>
<reference evidence="21 22" key="1">
    <citation type="submission" date="2018-07" db="EMBL/GenBank/DDBJ databases">
        <title>Genomic Encyclopedia of Type Strains, Phase IV (KMG-IV): sequencing the most valuable type-strain genomes for metagenomic binning, comparative biology and taxonomic classification.</title>
        <authorList>
            <person name="Goeker M."/>
        </authorList>
    </citation>
    <scope>NUCLEOTIDE SEQUENCE [LARGE SCALE GENOMIC DNA]</scope>
    <source>
        <strain evidence="21 22">DSM 26725</strain>
    </source>
</reference>
<evidence type="ECO:0000256" key="8">
    <source>
        <dbReference type="ARBA" id="ARBA00022806"/>
    </source>
</evidence>
<dbReference type="GO" id="GO:0046872">
    <property type="term" value="F:metal ion binding"/>
    <property type="evidence" value="ECO:0007669"/>
    <property type="project" value="UniProtKB-KW"/>
</dbReference>
<dbReference type="Pfam" id="PF00570">
    <property type="entry name" value="HRDC"/>
    <property type="match status" value="1"/>
</dbReference>
<evidence type="ECO:0000259" key="19">
    <source>
        <dbReference type="PROSITE" id="PS51192"/>
    </source>
</evidence>
<evidence type="ECO:0000256" key="1">
    <source>
        <dbReference type="ARBA" id="ARBA00001946"/>
    </source>
</evidence>
<dbReference type="Pfam" id="PF16124">
    <property type="entry name" value="RecQ_Zn_bind"/>
    <property type="match status" value="1"/>
</dbReference>
<dbReference type="InterPro" id="IPR027417">
    <property type="entry name" value="P-loop_NTPase"/>
</dbReference>
<dbReference type="GO" id="GO:0030894">
    <property type="term" value="C:replisome"/>
    <property type="evidence" value="ECO:0007669"/>
    <property type="project" value="TreeGrafter"/>
</dbReference>
<feature type="domain" description="HRDC" evidence="18">
    <location>
        <begin position="527"/>
        <end position="601"/>
    </location>
</feature>
<dbReference type="EC" id="5.6.2.4" evidence="16"/>
<keyword evidence="12" id="KW-0233">DNA recombination</keyword>
<sequence>MGVTPGPSTRYAEAMGDPDSILRSTFGFAGFRGSQRAVIDRVMAGEHSLAVMPTGAGKSLCYQIPALARPGTALVVSPLIALMHDQVRAAKAVGIEAATLTSADNNRAETMARFRDGSLDLLYVAPERASGSGFQDMLRQTPLSLIAIDEAHCVSEWGHDFRPDYRLLRPLLDQFPSVPRLALTATADRHTRADILEQLGIPESGAIIAGFDRPNIRYVIRPRAGIGQQVKALLAEQPGAGIIYATSRAATEKLAGQIAATGRNAGVYHAGLPPEERAANQAAFVASEDMVMCATIAFGMGIDKPDVRFVAHAGIPKSLEAYYQETGRAGRDGDPAEARLFWGADDFSRARRRVETEIEEHRRAGERARLNALGALVETANCRRAILLRHFGEDPPAQCGNCDNCLSPPKTVDATETARKFLSAVYRTGQRFGMGHVGEVLAGRENDRILSLGHDRLSVFGIVEGEEEAMVKPVARALQTRDALIQTEHGGLALGPGARAILKGEEEVALILPPKRARKSRAGRAANPVGDPLFDALREKRRLIAAENAVPPYVVFHDATLREMASAKPRTLSALSQISGIGQAKLARYGEDFLAVIAEHG</sequence>
<dbReference type="NCBIfam" id="TIGR01389">
    <property type="entry name" value="recQ"/>
    <property type="match status" value="1"/>
</dbReference>
<dbReference type="InterPro" id="IPR002121">
    <property type="entry name" value="HRDC_dom"/>
</dbReference>
<evidence type="ECO:0000256" key="5">
    <source>
        <dbReference type="ARBA" id="ARBA00022741"/>
    </source>
</evidence>
<dbReference type="SUPFAM" id="SSF52540">
    <property type="entry name" value="P-loop containing nucleoside triphosphate hydrolases"/>
    <property type="match status" value="2"/>
</dbReference>
<dbReference type="Gene3D" id="3.40.50.300">
    <property type="entry name" value="P-loop containing nucleotide triphosphate hydrolases"/>
    <property type="match status" value="2"/>
</dbReference>
<dbReference type="GO" id="GO:0005737">
    <property type="term" value="C:cytoplasm"/>
    <property type="evidence" value="ECO:0007669"/>
    <property type="project" value="TreeGrafter"/>
</dbReference>
<keyword evidence="14" id="KW-0413">Isomerase</keyword>
<comment type="similarity">
    <text evidence="3">Belongs to the helicase family. RecQ subfamily.</text>
</comment>